<feature type="transmembrane region" description="Helical" evidence="3">
    <location>
        <begin position="97"/>
        <end position="119"/>
    </location>
</feature>
<accession>A0A9P6G2A1</accession>
<dbReference type="EMBL" id="JAABOA010000135">
    <property type="protein sequence ID" value="KAF9585704.1"/>
    <property type="molecule type" value="Genomic_DNA"/>
</dbReference>
<keyword evidence="1" id="KW-0175">Coiled coil</keyword>
<dbReference type="InterPro" id="IPR013083">
    <property type="entry name" value="Znf_RING/FYVE/PHD"/>
</dbReference>
<keyword evidence="5" id="KW-1185">Reference proteome</keyword>
<dbReference type="AlphaFoldDB" id="A0A9P6G2A1"/>
<comment type="caution">
    <text evidence="4">The sequence shown here is derived from an EMBL/GenBank/DDBJ whole genome shotgun (WGS) entry which is preliminary data.</text>
</comment>
<reference evidence="4" key="1">
    <citation type="journal article" date="2020" name="Fungal Divers.">
        <title>Resolving the Mortierellaceae phylogeny through synthesis of multi-gene phylogenetics and phylogenomics.</title>
        <authorList>
            <person name="Vandepol N."/>
            <person name="Liber J."/>
            <person name="Desiro A."/>
            <person name="Na H."/>
            <person name="Kennedy M."/>
            <person name="Barry K."/>
            <person name="Grigoriev I.V."/>
            <person name="Miller A.N."/>
            <person name="O'Donnell K."/>
            <person name="Stajich J.E."/>
            <person name="Bonito G."/>
        </authorList>
    </citation>
    <scope>NUCLEOTIDE SEQUENCE</scope>
    <source>
        <strain evidence="4">KOD1015</strain>
    </source>
</reference>
<evidence type="ECO:0008006" key="6">
    <source>
        <dbReference type="Google" id="ProtNLM"/>
    </source>
</evidence>
<feature type="coiled-coil region" evidence="1">
    <location>
        <begin position="720"/>
        <end position="747"/>
    </location>
</feature>
<gene>
    <name evidence="4" type="ORF">BGW38_001151</name>
</gene>
<keyword evidence="3" id="KW-0472">Membrane</keyword>
<feature type="region of interest" description="Disordered" evidence="2">
    <location>
        <begin position="668"/>
        <end position="693"/>
    </location>
</feature>
<feature type="compositionally biased region" description="Basic and acidic residues" evidence="2">
    <location>
        <begin position="599"/>
        <end position="618"/>
    </location>
</feature>
<feature type="region of interest" description="Disordered" evidence="2">
    <location>
        <begin position="169"/>
        <end position="193"/>
    </location>
</feature>
<proteinExistence type="predicted"/>
<dbReference type="Gene3D" id="3.30.40.10">
    <property type="entry name" value="Zinc/RING finger domain, C3HC4 (zinc finger)"/>
    <property type="match status" value="1"/>
</dbReference>
<sequence>MNLYFVIVLCFIIIQVGSAISGFMSGSSWIYDALEQSWDRAYQKDKSLIHDLQLEFSCRGFHSAEDRAVHISEDMDMPLPACGQVLLLRFGKRLQRLGLLIFCIRLIQLTGVFLLSILFKHLASTVQSEEGEENEADEESPYFPSEKLLEEESARIPLLSMEDYDLPHYSVHDEPVGDENDDDDDDDDENDDGHRASCTGVVWGARSCHTHFDNHDYSYYGLPEYAEDERETQHEGDNMTSLVVPYCFCQKPAVELSTQDFGIVFECYNTHYGPDGQSKGSASHLQANNERLRQDTSQSGQQREDIHPTIGSADITNMNSSAMATQNSSDANGLGQKKQPSHQSNYNAWLSFRPPKPSDHVSPIHEEIRHSGQRPPPITHKGKEERRICGFHMHSRDWIKFINLIWNPELARTTDSILAATSDEGFGLGVWEQSRLLAERHQDIVRKHPSVYLSIILLANACQCRAQLASVARWLELESVLEFPELIGKPPRCFCGKDMVLRSAYHDLKPTTVYACADSRLGGCSRVLEARTLRLLPPSESLHTLADFASQKHTAPEQDKGKGPWDPSSYLSHDGNERNPPTPCFGDRKAMAGASSSRSESDYDDSHPEDPVDGREGAHSANSAKSSEDDLVSEQLKVTPNAALPLPPGLIRVNERVVRAAVTRNTLLDKREEDSMQNTLQHNGHGSGSEAHDIAPVREHPMTQLAAELDQFNRGVIPRRRAVEAQIQELEGRLAVWQESAERLEKYATELQECGFDNPKLTCRACKTGTLAHAIVPCYHLVMCDACLKTHRLCIVCKAPIQQLQRVFWG</sequence>
<evidence type="ECO:0000313" key="5">
    <source>
        <dbReference type="Proteomes" id="UP000780801"/>
    </source>
</evidence>
<keyword evidence="3" id="KW-1133">Transmembrane helix</keyword>
<feature type="region of interest" description="Disordered" evidence="2">
    <location>
        <begin position="276"/>
        <end position="305"/>
    </location>
</feature>
<dbReference type="Pfam" id="PF13920">
    <property type="entry name" value="zf-C3HC4_3"/>
    <property type="match status" value="1"/>
</dbReference>
<feature type="transmembrane region" description="Helical" evidence="3">
    <location>
        <begin position="6"/>
        <end position="31"/>
    </location>
</feature>
<feature type="compositionally biased region" description="Acidic residues" evidence="2">
    <location>
        <begin position="176"/>
        <end position="191"/>
    </location>
</feature>
<evidence type="ECO:0000256" key="2">
    <source>
        <dbReference type="SAM" id="MobiDB-lite"/>
    </source>
</evidence>
<feature type="region of interest" description="Disordered" evidence="2">
    <location>
        <begin position="551"/>
        <end position="633"/>
    </location>
</feature>
<feature type="compositionally biased region" description="Acidic residues" evidence="2">
    <location>
        <begin position="129"/>
        <end position="140"/>
    </location>
</feature>
<evidence type="ECO:0000256" key="3">
    <source>
        <dbReference type="SAM" id="Phobius"/>
    </source>
</evidence>
<dbReference type="Proteomes" id="UP000780801">
    <property type="component" value="Unassembled WGS sequence"/>
</dbReference>
<dbReference type="OrthoDB" id="2422716at2759"/>
<keyword evidence="3" id="KW-0812">Transmembrane</keyword>
<name>A0A9P6G2A1_9FUNG</name>
<feature type="compositionally biased region" description="Basic and acidic residues" evidence="2">
    <location>
        <begin position="554"/>
        <end position="563"/>
    </location>
</feature>
<organism evidence="4 5">
    <name type="scientific">Lunasporangiospora selenospora</name>
    <dbReference type="NCBI Taxonomy" id="979761"/>
    <lineage>
        <taxon>Eukaryota</taxon>
        <taxon>Fungi</taxon>
        <taxon>Fungi incertae sedis</taxon>
        <taxon>Mucoromycota</taxon>
        <taxon>Mortierellomycotina</taxon>
        <taxon>Mortierellomycetes</taxon>
        <taxon>Mortierellales</taxon>
        <taxon>Mortierellaceae</taxon>
        <taxon>Lunasporangiospora</taxon>
    </lineage>
</organism>
<evidence type="ECO:0000313" key="4">
    <source>
        <dbReference type="EMBL" id="KAF9585704.1"/>
    </source>
</evidence>
<protein>
    <recommendedName>
        <fullName evidence="6">RING-type domain-containing protein</fullName>
    </recommendedName>
</protein>
<evidence type="ECO:0000256" key="1">
    <source>
        <dbReference type="SAM" id="Coils"/>
    </source>
</evidence>
<feature type="region of interest" description="Disordered" evidence="2">
    <location>
        <begin position="128"/>
        <end position="147"/>
    </location>
</feature>
<feature type="region of interest" description="Disordered" evidence="2">
    <location>
        <begin position="323"/>
        <end position="360"/>
    </location>
</feature>
<feature type="compositionally biased region" description="Polar residues" evidence="2">
    <location>
        <begin position="278"/>
        <end position="301"/>
    </location>
</feature>